<protein>
    <recommendedName>
        <fullName evidence="2">DUF4837 domain-containing protein</fullName>
    </recommendedName>
</protein>
<accession>A0A0F9VLU1</accession>
<reference evidence="1" key="1">
    <citation type="journal article" date="2015" name="Nature">
        <title>Complex archaea that bridge the gap between prokaryotes and eukaryotes.</title>
        <authorList>
            <person name="Spang A."/>
            <person name="Saw J.H."/>
            <person name="Jorgensen S.L."/>
            <person name="Zaremba-Niedzwiedzka K."/>
            <person name="Martijn J."/>
            <person name="Lind A.E."/>
            <person name="van Eijk R."/>
            <person name="Schleper C."/>
            <person name="Guy L."/>
            <person name="Ettema T.J."/>
        </authorList>
    </citation>
    <scope>NUCLEOTIDE SEQUENCE</scope>
</reference>
<evidence type="ECO:0000313" key="1">
    <source>
        <dbReference type="EMBL" id="KKO05030.1"/>
    </source>
</evidence>
<dbReference type="EMBL" id="LAZR01000020">
    <property type="protein sequence ID" value="KKO05030.1"/>
    <property type="molecule type" value="Genomic_DNA"/>
</dbReference>
<proteinExistence type="predicted"/>
<sequence>MKKRISLCFLAILGLSIACKEEGKADYLPESVGAMNTLTVVIDNDLWNSSVGDAIRENYTAAAQGLTWDEALFSVTQIPHQIFSGSIRNTSSVLYIMEDTLNVAHMKSNMYSKPQKVGVIKGQNKEELIANIKKTAPEFIADFKELEIGKAQKRFEKSLSKEKAFQNKFDISMKVPSIYRVGREEDNFVWIDRQIQKGNMNIIAYTMPWDSFQNDSTFVQDIVRMRDSIGDLYIGGEDIPGKKNHMITEKAFSPYVFPAEVSGKKAAEARGIWEMSAYPMAGPFLTYIINDKENNRKLILEGFVFAPATKKRDYMFELEAIMKSVRFNVGEKEK</sequence>
<dbReference type="Pfam" id="PF16125">
    <property type="entry name" value="DUF4837"/>
    <property type="match status" value="1"/>
</dbReference>
<organism evidence="1">
    <name type="scientific">marine sediment metagenome</name>
    <dbReference type="NCBI Taxonomy" id="412755"/>
    <lineage>
        <taxon>unclassified sequences</taxon>
        <taxon>metagenomes</taxon>
        <taxon>ecological metagenomes</taxon>
    </lineage>
</organism>
<dbReference type="AlphaFoldDB" id="A0A0F9VLU1"/>
<gene>
    <name evidence="1" type="ORF">LCGC14_0078500</name>
</gene>
<name>A0A0F9VLU1_9ZZZZ</name>
<dbReference type="InterPro" id="IPR032286">
    <property type="entry name" value="DUF4837"/>
</dbReference>
<evidence type="ECO:0008006" key="2">
    <source>
        <dbReference type="Google" id="ProtNLM"/>
    </source>
</evidence>
<comment type="caution">
    <text evidence="1">The sequence shown here is derived from an EMBL/GenBank/DDBJ whole genome shotgun (WGS) entry which is preliminary data.</text>
</comment>
<dbReference type="PROSITE" id="PS51257">
    <property type="entry name" value="PROKAR_LIPOPROTEIN"/>
    <property type="match status" value="1"/>
</dbReference>